<keyword evidence="1" id="KW-0472">Membrane</keyword>
<dbReference type="OrthoDB" id="1937642at2759"/>
<dbReference type="Proteomes" id="UP000028045">
    <property type="component" value="Unassembled WGS sequence"/>
</dbReference>
<feature type="transmembrane region" description="Helical" evidence="1">
    <location>
        <begin position="138"/>
        <end position="159"/>
    </location>
</feature>
<sequence>MADTIARLREQWASPADVSTILMVISGDVVQKAFAQGTGKIYTPVCFSFGCVAYAFVALVGVIGHGRLLPEPDYPAKVINLESGYSRENKNWVVGRLLRDIETSSARMMPLRDNGIRISIFDALKTPNNPAGFSWSRIHYVGFIFVAAQLALALVPIVLYEDWSVMLITGAGTALVQLTGALPQWRVEKLPNRQNSSNDFPLTSDNGSNDIIVILGLGRCLNLEEMAASASPRNGRPWEKLDWFSTRKEYTVNDPKEATRSIREARYFCGFPLGFWITRVACSVFVLLWLVLLINIAAAVSNSWYLLGVGAIGMFQNAWLAAAERPPEHQNLPLDLIDIIRTRKVMDGLMDLEVTYGKARPLLEEFFLGKLKAKELKWWDGDFEPFE</sequence>
<dbReference type="AlphaFoldDB" id="A0A084BB12"/>
<dbReference type="EMBL" id="KL647495">
    <property type="protein sequence ID" value="KEY74741.1"/>
    <property type="molecule type" value="Genomic_DNA"/>
</dbReference>
<accession>A0A084BB12</accession>
<protein>
    <submittedName>
        <fullName evidence="2">Uncharacterized protein</fullName>
    </submittedName>
</protein>
<dbReference type="HOGENOM" id="CLU_034489_0_0_1"/>
<name>A0A084BB12_STACB</name>
<organism evidence="2 3">
    <name type="scientific">Stachybotrys chartarum (strain CBS 109288 / IBT 7711)</name>
    <name type="common">Toxic black mold</name>
    <name type="synonym">Stilbospora chartarum</name>
    <dbReference type="NCBI Taxonomy" id="1280523"/>
    <lineage>
        <taxon>Eukaryota</taxon>
        <taxon>Fungi</taxon>
        <taxon>Dikarya</taxon>
        <taxon>Ascomycota</taxon>
        <taxon>Pezizomycotina</taxon>
        <taxon>Sordariomycetes</taxon>
        <taxon>Hypocreomycetidae</taxon>
        <taxon>Hypocreales</taxon>
        <taxon>Stachybotryaceae</taxon>
        <taxon>Stachybotrys</taxon>
    </lineage>
</organism>
<feature type="transmembrane region" description="Helical" evidence="1">
    <location>
        <begin position="41"/>
        <end position="63"/>
    </location>
</feature>
<proteinExistence type="predicted"/>
<feature type="transmembrane region" description="Helical" evidence="1">
    <location>
        <begin position="273"/>
        <end position="298"/>
    </location>
</feature>
<keyword evidence="3" id="KW-1185">Reference proteome</keyword>
<gene>
    <name evidence="2" type="ORF">S7711_10959</name>
</gene>
<evidence type="ECO:0000313" key="2">
    <source>
        <dbReference type="EMBL" id="KEY74741.1"/>
    </source>
</evidence>
<reference evidence="2 3" key="1">
    <citation type="journal article" date="2014" name="BMC Genomics">
        <title>Comparative genome sequencing reveals chemotype-specific gene clusters in the toxigenic black mold Stachybotrys.</title>
        <authorList>
            <person name="Semeiks J."/>
            <person name="Borek D."/>
            <person name="Otwinowski Z."/>
            <person name="Grishin N.V."/>
        </authorList>
    </citation>
    <scope>NUCLEOTIDE SEQUENCE [LARGE SCALE GENOMIC DNA]</scope>
    <source>
        <strain evidence="3">CBS 109288 / IBT 7711</strain>
    </source>
</reference>
<keyword evidence="1" id="KW-0812">Transmembrane</keyword>
<evidence type="ECO:0000313" key="3">
    <source>
        <dbReference type="Proteomes" id="UP000028045"/>
    </source>
</evidence>
<evidence type="ECO:0000256" key="1">
    <source>
        <dbReference type="SAM" id="Phobius"/>
    </source>
</evidence>
<keyword evidence="1" id="KW-1133">Transmembrane helix</keyword>